<comment type="similarity">
    <text evidence="1">Belongs to the prephenate/arogenate dehydrogenase family.</text>
</comment>
<accession>A0A1I2JL42</accession>
<dbReference type="InterPro" id="IPR050812">
    <property type="entry name" value="Preph/Arog_dehydrog"/>
</dbReference>
<keyword evidence="2" id="KW-0560">Oxidoreductase</keyword>
<dbReference type="PANTHER" id="PTHR21363">
    <property type="entry name" value="PREPHENATE DEHYDROGENASE"/>
    <property type="match status" value="1"/>
</dbReference>
<protein>
    <submittedName>
        <fullName evidence="4">Prephenate dehydrogenase</fullName>
    </submittedName>
</protein>
<sequence length="278" mass="30986">MKIVIVGLGVIGGSYALALKNCGYNDVYGIDTDVSALNIAENKGIIKKGFTDGKEILNHCDLVILSIYPDSVVKFLTKNKAFFKSGAVLTDTTGIKVSLVSNIEKILRDDIEFVFGHPMAGREKKGLAYADSKVFKGANYIITPTNRTSSNAINIVEKLALDIGFKRVTKVHPKEHDALIAFTSQLPHIIAVALINSDDEKYETGKFIGDSYRELTRISNINGELWTELFLNNKENLLKSIDNFEKQLTLLKNGLIENDKNLLMNLFRESSIRREKLE</sequence>
<dbReference type="InterPro" id="IPR003099">
    <property type="entry name" value="Prephen_DH"/>
</dbReference>
<evidence type="ECO:0000313" key="4">
    <source>
        <dbReference type="EMBL" id="SFF54838.1"/>
    </source>
</evidence>
<evidence type="ECO:0000256" key="1">
    <source>
        <dbReference type="ARBA" id="ARBA00007964"/>
    </source>
</evidence>
<dbReference type="STRING" id="1529.SAMN04487885_102147"/>
<comment type="pathway">
    <text evidence="3">Amino-acid biosynthesis.</text>
</comment>
<dbReference type="Gene3D" id="1.10.3660.10">
    <property type="entry name" value="6-phosphogluconate dehydrogenase C-terminal like domain"/>
    <property type="match status" value="1"/>
</dbReference>
<dbReference type="InterPro" id="IPR036291">
    <property type="entry name" value="NAD(P)-bd_dom_sf"/>
</dbReference>
<name>A0A1I2JL42_9CLOT</name>
<organism evidence="4 5">
    <name type="scientific">Clostridium cadaveris</name>
    <dbReference type="NCBI Taxonomy" id="1529"/>
    <lineage>
        <taxon>Bacteria</taxon>
        <taxon>Bacillati</taxon>
        <taxon>Bacillota</taxon>
        <taxon>Clostridia</taxon>
        <taxon>Eubacteriales</taxon>
        <taxon>Clostridiaceae</taxon>
        <taxon>Clostridium</taxon>
    </lineage>
</organism>
<dbReference type="Pfam" id="PF02153">
    <property type="entry name" value="PDH_N"/>
    <property type="match status" value="1"/>
</dbReference>
<dbReference type="PANTHER" id="PTHR21363:SF0">
    <property type="entry name" value="PREPHENATE DEHYDROGENASE [NADP(+)]"/>
    <property type="match status" value="1"/>
</dbReference>
<evidence type="ECO:0000313" key="5">
    <source>
        <dbReference type="Proteomes" id="UP000182135"/>
    </source>
</evidence>
<dbReference type="GO" id="GO:0008977">
    <property type="term" value="F:prephenate dehydrogenase (NAD+) activity"/>
    <property type="evidence" value="ECO:0007669"/>
    <property type="project" value="InterPro"/>
</dbReference>
<dbReference type="GO" id="GO:0004665">
    <property type="term" value="F:prephenate dehydrogenase (NADP+) activity"/>
    <property type="evidence" value="ECO:0007669"/>
    <property type="project" value="InterPro"/>
</dbReference>
<dbReference type="InterPro" id="IPR008927">
    <property type="entry name" value="6-PGluconate_DH-like_C_sf"/>
</dbReference>
<dbReference type="SUPFAM" id="SSF51735">
    <property type="entry name" value="NAD(P)-binding Rossmann-fold domains"/>
    <property type="match status" value="1"/>
</dbReference>
<dbReference type="EMBL" id="FOOE01000002">
    <property type="protein sequence ID" value="SFF54838.1"/>
    <property type="molecule type" value="Genomic_DNA"/>
</dbReference>
<evidence type="ECO:0000256" key="2">
    <source>
        <dbReference type="ARBA" id="ARBA00023002"/>
    </source>
</evidence>
<evidence type="ECO:0000256" key="3">
    <source>
        <dbReference type="ARBA" id="ARBA00029440"/>
    </source>
</evidence>
<dbReference type="GO" id="GO:0006571">
    <property type="term" value="P:tyrosine biosynthetic process"/>
    <property type="evidence" value="ECO:0007669"/>
    <property type="project" value="InterPro"/>
</dbReference>
<keyword evidence="5" id="KW-1185">Reference proteome</keyword>
<gene>
    <name evidence="4" type="ORF">SAMN04487885_102147</name>
</gene>
<reference evidence="4 5" key="1">
    <citation type="submission" date="2016-10" db="EMBL/GenBank/DDBJ databases">
        <authorList>
            <person name="de Groot N.N."/>
        </authorList>
    </citation>
    <scope>NUCLEOTIDE SEQUENCE [LARGE SCALE GENOMIC DNA]</scope>
    <source>
        <strain evidence="4 5">NLAE-zl-G419</strain>
    </source>
</reference>
<dbReference type="AlphaFoldDB" id="A0A1I2JL42"/>
<dbReference type="RefSeq" id="WP_027638996.1">
    <property type="nucleotide sequence ID" value="NZ_BAAACD010000024.1"/>
</dbReference>
<dbReference type="PROSITE" id="PS51176">
    <property type="entry name" value="PDH_ADH"/>
    <property type="match status" value="1"/>
</dbReference>
<dbReference type="Pfam" id="PF20463">
    <property type="entry name" value="PDH_C"/>
    <property type="match status" value="1"/>
</dbReference>
<dbReference type="OrthoDB" id="9802008at2"/>
<dbReference type="GeneID" id="90544300"/>
<dbReference type="GO" id="GO:0070403">
    <property type="term" value="F:NAD+ binding"/>
    <property type="evidence" value="ECO:0007669"/>
    <property type="project" value="InterPro"/>
</dbReference>
<dbReference type="InterPro" id="IPR046826">
    <property type="entry name" value="PDH_N"/>
</dbReference>
<dbReference type="eggNOG" id="COG0287">
    <property type="taxonomic scope" value="Bacteria"/>
</dbReference>
<proteinExistence type="inferred from homology"/>
<dbReference type="SUPFAM" id="SSF48179">
    <property type="entry name" value="6-phosphogluconate dehydrogenase C-terminal domain-like"/>
    <property type="match status" value="1"/>
</dbReference>
<dbReference type="Proteomes" id="UP000182135">
    <property type="component" value="Unassembled WGS sequence"/>
</dbReference>
<dbReference type="Gene3D" id="3.40.50.720">
    <property type="entry name" value="NAD(P)-binding Rossmann-like Domain"/>
    <property type="match status" value="1"/>
</dbReference>
<dbReference type="InterPro" id="IPR046825">
    <property type="entry name" value="PDH_C"/>
</dbReference>